<dbReference type="Proteomes" id="UP000274504">
    <property type="component" value="Unassembled WGS sequence"/>
</dbReference>
<dbReference type="OrthoDB" id="2126698at2759"/>
<protein>
    <recommendedName>
        <fullName evidence="6">Multidrug and toxin extrusion protein</fullName>
    </recommendedName>
</protein>
<feature type="transmembrane region" description="Helical" evidence="6">
    <location>
        <begin position="646"/>
        <end position="668"/>
    </location>
</feature>
<feature type="transmembrane region" description="Helical" evidence="6">
    <location>
        <begin position="411"/>
        <end position="435"/>
    </location>
</feature>
<reference evidence="8 9" key="2">
    <citation type="submission" date="2018-11" db="EMBL/GenBank/DDBJ databases">
        <authorList>
            <consortium name="Pathogen Informatics"/>
        </authorList>
    </citation>
    <scope>NUCLEOTIDE SEQUENCE [LARGE SCALE GENOMIC DNA]</scope>
</reference>
<proteinExistence type="inferred from homology"/>
<feature type="transmembrane region" description="Helical" evidence="6">
    <location>
        <begin position="733"/>
        <end position="756"/>
    </location>
</feature>
<dbReference type="InterPro" id="IPR002528">
    <property type="entry name" value="MATE_fam"/>
</dbReference>
<dbReference type="InterPro" id="IPR045069">
    <property type="entry name" value="MATE_euk"/>
</dbReference>
<feature type="transmembrane region" description="Helical" evidence="6">
    <location>
        <begin position="41"/>
        <end position="66"/>
    </location>
</feature>
<evidence type="ECO:0000313" key="8">
    <source>
        <dbReference type="EMBL" id="VDL59469.1"/>
    </source>
</evidence>
<feature type="transmembrane region" description="Helical" evidence="6">
    <location>
        <begin position="585"/>
        <end position="605"/>
    </location>
</feature>
<keyword evidence="4 6" id="KW-1133">Transmembrane helix</keyword>
<evidence type="ECO:0000313" key="9">
    <source>
        <dbReference type="Proteomes" id="UP000274504"/>
    </source>
</evidence>
<feature type="transmembrane region" description="Helical" evidence="6">
    <location>
        <begin position="337"/>
        <end position="358"/>
    </location>
</feature>
<dbReference type="GO" id="GO:0016020">
    <property type="term" value="C:membrane"/>
    <property type="evidence" value="ECO:0007669"/>
    <property type="project" value="UniProtKB-SubCell"/>
</dbReference>
<organism evidence="10">
    <name type="scientific">Hymenolepis diminuta</name>
    <name type="common">Rat tapeworm</name>
    <dbReference type="NCBI Taxonomy" id="6216"/>
    <lineage>
        <taxon>Eukaryota</taxon>
        <taxon>Metazoa</taxon>
        <taxon>Spiralia</taxon>
        <taxon>Lophotrochozoa</taxon>
        <taxon>Platyhelminthes</taxon>
        <taxon>Cestoda</taxon>
        <taxon>Eucestoda</taxon>
        <taxon>Cyclophyllidea</taxon>
        <taxon>Hymenolepididae</taxon>
        <taxon>Hymenolepis</taxon>
    </lineage>
</organism>
<sequence>MEEKSNGKTYGSEISLQDKTERKRCWARYFPYGFWAEWRRLAILAVPIILTNMCNYIIVPVSIYFLGKIGSTELAAGGLAICIFHVAGLSIMAGLLTASDTLFPQTFGGANKFRLGVQVQRAAVILSLCCLPCWGIYIIIEPILLATKQPPLVAKYTGFYLLGLMPGLLILTLNEIAVKYVQTQNKVYPPLAGSIVGNIVNFGSHYLFYHYTQYAFVGSALSQSLSFLGQFFVILIYIHISKIYKKTWDAIHVELWHDWGIWFKLAIPGMMMLGLEWWVCESGSILAGIRGEQYLAVQTILNNVESMLFCTFPLGFCISASIRIGQFVGANKVEGPISTALVALITIVCLCSINAVLLLFTRSYIPQIFTNDVGIIEMASHCLVSIAVFQFVGGVVGVCSGIIRGVGMQRAGAIVCIVCMYLVGGPLGLSLLMLTDLGVSGFWWGLSVGMGAEAIVYVILILRIDWHKMCKKAARRTEIKFVTETMKEIEVKFEPTGDEEISEEVETESEEMVKACTTKLFLTRGVFVLFCISSVVAALLCRFFLNWQRHFQSYCHHMLTSMSHYAIVPISIVFLGLLGKTKLAAGGLAISIFHVAGLSIISGLLTACETLFSQTIGGENKFRLGIQVQKALIFIYTFFDSRYTSYYLLGLIPGLFFLMLVEISNRYIQCQYNSESSIHVELWHDWGVWFRLAIPGMMMTGLEWWVCESGSLLSGLRGENALAVQTILNNFESLLYCVFPLGLLISTTIRIGQFLGANNPDGPRSTSMVGLITISFTNIIVSIAIICTRFHIPRLFSSDAVIIETTAEGLIAITIFLFVDSIAAVGSGIIRGVGMQKAGAIVSIVCMYLIGGPLGLSLLLLTDLGVPGFWYGMSAGMGSEAIIYTILILRIDWKKMCKKAEKRTQIKFINRKASQEQIGDEEATSKVESSNLQKEDSDSDVKPCTPKILFTRALLITFGVTSIIAALVIRFCFDWKSYFQTYCLHVNGELILVPKANATDFDFSNCKQILP</sequence>
<evidence type="ECO:0000256" key="5">
    <source>
        <dbReference type="ARBA" id="ARBA00023136"/>
    </source>
</evidence>
<feature type="transmembrane region" description="Helical" evidence="6">
    <location>
        <begin position="78"/>
        <end position="98"/>
    </location>
</feature>
<feature type="region of interest" description="Disordered" evidence="7">
    <location>
        <begin position="919"/>
        <end position="939"/>
    </location>
</feature>
<feature type="transmembrane region" description="Helical" evidence="6">
    <location>
        <begin position="190"/>
        <end position="208"/>
    </location>
</feature>
<dbReference type="GO" id="GO:0042910">
    <property type="term" value="F:xenobiotic transmembrane transporter activity"/>
    <property type="evidence" value="ECO:0007669"/>
    <property type="project" value="InterPro"/>
</dbReference>
<feature type="transmembrane region" description="Helical" evidence="6">
    <location>
        <begin position="214"/>
        <end position="238"/>
    </location>
</feature>
<evidence type="ECO:0000256" key="7">
    <source>
        <dbReference type="SAM" id="MobiDB-lite"/>
    </source>
</evidence>
<dbReference type="NCBIfam" id="TIGR00797">
    <property type="entry name" value="matE"/>
    <property type="match status" value="1"/>
</dbReference>
<evidence type="ECO:0000256" key="2">
    <source>
        <dbReference type="ARBA" id="ARBA00010199"/>
    </source>
</evidence>
<evidence type="ECO:0000256" key="1">
    <source>
        <dbReference type="ARBA" id="ARBA00004141"/>
    </source>
</evidence>
<feature type="transmembrane region" description="Helical" evidence="6">
    <location>
        <begin position="811"/>
        <end position="833"/>
    </location>
</feature>
<feature type="transmembrane region" description="Helical" evidence="6">
    <location>
        <begin position="768"/>
        <end position="791"/>
    </location>
</feature>
<feature type="transmembrane region" description="Helical" evidence="6">
    <location>
        <begin position="557"/>
        <end position="578"/>
    </location>
</feature>
<evidence type="ECO:0000256" key="4">
    <source>
        <dbReference type="ARBA" id="ARBA00022989"/>
    </source>
</evidence>
<feature type="transmembrane region" description="Helical" evidence="6">
    <location>
        <begin position="441"/>
        <end position="462"/>
    </location>
</feature>
<dbReference type="STRING" id="6216.A0A158QEC4"/>
<accession>A0A158QEC4</accession>
<reference evidence="10" key="1">
    <citation type="submission" date="2016-04" db="UniProtKB">
        <authorList>
            <consortium name="WormBaseParasite"/>
        </authorList>
    </citation>
    <scope>IDENTIFICATION</scope>
</reference>
<feature type="transmembrane region" description="Helical" evidence="6">
    <location>
        <begin position="949"/>
        <end position="969"/>
    </location>
</feature>
<comment type="subcellular location">
    <subcellularLocation>
        <location evidence="1">Membrane</location>
        <topology evidence="1">Multi-pass membrane protein</topology>
    </subcellularLocation>
</comment>
<feature type="transmembrane region" description="Helical" evidence="6">
    <location>
        <begin position="868"/>
        <end position="889"/>
    </location>
</feature>
<dbReference type="CDD" id="cd13132">
    <property type="entry name" value="MATE_eukaryotic"/>
    <property type="match status" value="1"/>
</dbReference>
<feature type="transmembrane region" description="Helical" evidence="6">
    <location>
        <begin position="306"/>
        <end position="325"/>
    </location>
</feature>
<dbReference type="PANTHER" id="PTHR11206">
    <property type="entry name" value="MULTIDRUG RESISTANCE PROTEIN"/>
    <property type="match status" value="1"/>
</dbReference>
<feature type="transmembrane region" description="Helical" evidence="6">
    <location>
        <begin position="840"/>
        <end position="862"/>
    </location>
</feature>
<dbReference type="GO" id="GO:1990961">
    <property type="term" value="P:xenobiotic detoxification by transmembrane export across the plasma membrane"/>
    <property type="evidence" value="ECO:0007669"/>
    <property type="project" value="InterPro"/>
</dbReference>
<dbReference type="AlphaFoldDB" id="A0A158QEC4"/>
<evidence type="ECO:0000256" key="3">
    <source>
        <dbReference type="ARBA" id="ARBA00022692"/>
    </source>
</evidence>
<evidence type="ECO:0000313" key="10">
    <source>
        <dbReference type="WBParaSite" id="HDID_0000715301-mRNA-1"/>
    </source>
</evidence>
<evidence type="ECO:0000256" key="6">
    <source>
        <dbReference type="RuleBase" id="RU004914"/>
    </source>
</evidence>
<dbReference type="EMBL" id="UYSG01010909">
    <property type="protein sequence ID" value="VDL59469.1"/>
    <property type="molecule type" value="Genomic_DNA"/>
</dbReference>
<feature type="transmembrane region" description="Helical" evidence="6">
    <location>
        <begin position="160"/>
        <end position="178"/>
    </location>
</feature>
<feature type="transmembrane region" description="Helical" evidence="6">
    <location>
        <begin position="521"/>
        <end position="545"/>
    </location>
</feature>
<dbReference type="WBParaSite" id="HDID_0000715301-mRNA-1">
    <property type="protein sequence ID" value="HDID_0000715301-mRNA-1"/>
    <property type="gene ID" value="HDID_0000715301"/>
</dbReference>
<dbReference type="GO" id="GO:0015297">
    <property type="term" value="F:antiporter activity"/>
    <property type="evidence" value="ECO:0007669"/>
    <property type="project" value="InterPro"/>
</dbReference>
<dbReference type="Pfam" id="PF01554">
    <property type="entry name" value="MatE"/>
    <property type="match status" value="4"/>
</dbReference>
<feature type="transmembrane region" description="Helical" evidence="6">
    <location>
        <begin position="119"/>
        <end position="140"/>
    </location>
</feature>
<keyword evidence="5 6" id="KW-0472">Membrane</keyword>
<comment type="similarity">
    <text evidence="2 6">Belongs to the multi antimicrobial extrusion (MATE) (TC 2.A.66.1) family.</text>
</comment>
<name>A0A158QEC4_HYMDI</name>
<gene>
    <name evidence="8" type="ORF">HDID_LOCUS7151</name>
</gene>
<keyword evidence="3 6" id="KW-0812">Transmembrane</keyword>